<dbReference type="OrthoDB" id="168528at2157"/>
<gene>
    <name evidence="2" type="ORF">EIK79_07690</name>
</gene>
<dbReference type="EMBL" id="RRCH01000015">
    <property type="protein sequence ID" value="RRJ31272.1"/>
    <property type="molecule type" value="Genomic_DNA"/>
</dbReference>
<dbReference type="AlphaFoldDB" id="A0A3P3RCQ6"/>
<sequence length="100" mass="10953">VETVNPAYTVPKTCHCCGERGYRPEQATFRCTTSACWVSDYQADVNATLTIADRYLSRESCSREDTNSDDSAEDGEPLTAPQDSQDDAAIQQMTLGTYAS</sequence>
<evidence type="ECO:0000313" key="3">
    <source>
        <dbReference type="Proteomes" id="UP000282322"/>
    </source>
</evidence>
<reference evidence="2 3" key="1">
    <citation type="submission" date="2018-11" db="EMBL/GenBank/DDBJ databases">
        <title>Taxonoimc description of Halomarina strain SPP-AMP-1.</title>
        <authorList>
            <person name="Pal Y."/>
            <person name="Srinivasana K."/>
            <person name="Verma A."/>
            <person name="Kumar P."/>
        </authorList>
    </citation>
    <scope>NUCLEOTIDE SEQUENCE [LARGE SCALE GENOMIC DNA]</scope>
    <source>
        <strain evidence="2 3">SPP-AMP-1</strain>
    </source>
</reference>
<feature type="compositionally biased region" description="Acidic residues" evidence="1">
    <location>
        <begin position="67"/>
        <end position="76"/>
    </location>
</feature>
<organism evidence="2 3">
    <name type="scientific">Halocatena pleomorpha</name>
    <dbReference type="NCBI Taxonomy" id="1785090"/>
    <lineage>
        <taxon>Archaea</taxon>
        <taxon>Methanobacteriati</taxon>
        <taxon>Methanobacteriota</taxon>
        <taxon>Stenosarchaea group</taxon>
        <taxon>Halobacteria</taxon>
        <taxon>Halobacteriales</taxon>
        <taxon>Natronomonadaceae</taxon>
        <taxon>Halocatena</taxon>
    </lineage>
</organism>
<dbReference type="Proteomes" id="UP000282322">
    <property type="component" value="Unassembled WGS sequence"/>
</dbReference>
<accession>A0A3P3RCQ6</accession>
<feature type="region of interest" description="Disordered" evidence="1">
    <location>
        <begin position="60"/>
        <end position="88"/>
    </location>
</feature>
<keyword evidence="3" id="KW-1185">Reference proteome</keyword>
<name>A0A3P3RCQ6_9EURY</name>
<evidence type="ECO:0000313" key="2">
    <source>
        <dbReference type="EMBL" id="RRJ31272.1"/>
    </source>
</evidence>
<evidence type="ECO:0000256" key="1">
    <source>
        <dbReference type="SAM" id="MobiDB-lite"/>
    </source>
</evidence>
<protein>
    <submittedName>
        <fullName evidence="2">Transposase</fullName>
    </submittedName>
</protein>
<feature type="non-terminal residue" evidence="2">
    <location>
        <position position="1"/>
    </location>
</feature>
<dbReference type="RefSeq" id="WP_148094137.1">
    <property type="nucleotide sequence ID" value="NZ_RRCH01000015.1"/>
</dbReference>
<proteinExistence type="predicted"/>
<comment type="caution">
    <text evidence="2">The sequence shown here is derived from an EMBL/GenBank/DDBJ whole genome shotgun (WGS) entry which is preliminary data.</text>
</comment>